<comment type="caution">
    <text evidence="8">The sequence shown here is derived from an EMBL/GenBank/DDBJ whole genome shotgun (WGS) entry which is preliminary data.</text>
</comment>
<sequence length="167" mass="18463">MLTRLNALLFPHPLLTALLVIVWCLLINGLSLGTVVFGVILGILIPIATSVYWPDRPRVPRPSRLLAYAVIVIWDIILANVQVAMIVLFKPNSKMSPNWVPVPLDLRTPEAITMLAGTITLTPGTVSADLCDDGSALLVHALDAPDPDAVRDEIKHRYERRLKEIFE</sequence>
<gene>
    <name evidence="8" type="ORF">FDT80_07710</name>
</gene>
<keyword evidence="5 7" id="KW-1133">Transmembrane helix</keyword>
<evidence type="ECO:0000256" key="1">
    <source>
        <dbReference type="ARBA" id="ARBA00004651"/>
    </source>
</evidence>
<dbReference type="GO" id="GO:0008324">
    <property type="term" value="F:monoatomic cation transmembrane transporter activity"/>
    <property type="evidence" value="ECO:0007669"/>
    <property type="project" value="InterPro"/>
</dbReference>
<keyword evidence="9" id="KW-1185">Reference proteome</keyword>
<keyword evidence="6 7" id="KW-0472">Membrane</keyword>
<dbReference type="PANTHER" id="PTHR34584:SF1">
    <property type="entry name" value="NA(+)_H(+) ANTIPORTER SUBUNIT E1"/>
    <property type="match status" value="1"/>
</dbReference>
<evidence type="ECO:0000256" key="7">
    <source>
        <dbReference type="SAM" id="Phobius"/>
    </source>
</evidence>
<evidence type="ECO:0000256" key="6">
    <source>
        <dbReference type="ARBA" id="ARBA00023136"/>
    </source>
</evidence>
<keyword evidence="3" id="KW-1003">Cell membrane</keyword>
<dbReference type="PIRSF" id="PIRSF019239">
    <property type="entry name" value="MrpE"/>
    <property type="match status" value="1"/>
</dbReference>
<name>A0A5S3PM26_9RHOB</name>
<dbReference type="OrthoDB" id="9807187at2"/>
<evidence type="ECO:0000313" key="8">
    <source>
        <dbReference type="EMBL" id="TMM55427.1"/>
    </source>
</evidence>
<evidence type="ECO:0000256" key="2">
    <source>
        <dbReference type="ARBA" id="ARBA00006228"/>
    </source>
</evidence>
<dbReference type="GO" id="GO:0005886">
    <property type="term" value="C:plasma membrane"/>
    <property type="evidence" value="ECO:0007669"/>
    <property type="project" value="UniProtKB-SubCell"/>
</dbReference>
<evidence type="ECO:0000313" key="9">
    <source>
        <dbReference type="Proteomes" id="UP000309550"/>
    </source>
</evidence>
<dbReference type="AlphaFoldDB" id="A0A5S3PM26"/>
<feature type="transmembrane region" description="Helical" evidence="7">
    <location>
        <begin position="7"/>
        <end position="28"/>
    </location>
</feature>
<dbReference type="PANTHER" id="PTHR34584">
    <property type="entry name" value="NA(+)/H(+) ANTIPORTER SUBUNIT E1"/>
    <property type="match status" value="1"/>
</dbReference>
<dbReference type="Proteomes" id="UP000309550">
    <property type="component" value="Unassembled WGS sequence"/>
</dbReference>
<dbReference type="NCBIfam" id="NF006518">
    <property type="entry name" value="PRK08965.1-2"/>
    <property type="match status" value="1"/>
</dbReference>
<keyword evidence="4 7" id="KW-0812">Transmembrane</keyword>
<reference evidence="8 9" key="1">
    <citation type="submission" date="2019-05" db="EMBL/GenBank/DDBJ databases">
        <title>Sulfitobacter sabulilitoris sp. nov., isolated from a marine sand.</title>
        <authorList>
            <person name="Yoon J.-H."/>
        </authorList>
    </citation>
    <scope>NUCLEOTIDE SEQUENCE [LARGE SCALE GENOMIC DNA]</scope>
    <source>
        <strain evidence="8 9">HSMS-29</strain>
    </source>
</reference>
<feature type="transmembrane region" description="Helical" evidence="7">
    <location>
        <begin position="65"/>
        <end position="89"/>
    </location>
</feature>
<organism evidence="8 9">
    <name type="scientific">Sulfitobacter sabulilitoris</name>
    <dbReference type="NCBI Taxonomy" id="2562655"/>
    <lineage>
        <taxon>Bacteria</taxon>
        <taxon>Pseudomonadati</taxon>
        <taxon>Pseudomonadota</taxon>
        <taxon>Alphaproteobacteria</taxon>
        <taxon>Rhodobacterales</taxon>
        <taxon>Roseobacteraceae</taxon>
        <taxon>Sulfitobacter</taxon>
    </lineage>
</organism>
<feature type="transmembrane region" description="Helical" evidence="7">
    <location>
        <begin position="34"/>
        <end position="53"/>
    </location>
</feature>
<comment type="similarity">
    <text evidence="2">Belongs to the CPA3 antiporters (TC 2.A.63) subunit E family.</text>
</comment>
<evidence type="ECO:0000256" key="3">
    <source>
        <dbReference type="ARBA" id="ARBA00022475"/>
    </source>
</evidence>
<dbReference type="EMBL" id="VANS01000001">
    <property type="protein sequence ID" value="TMM55427.1"/>
    <property type="molecule type" value="Genomic_DNA"/>
</dbReference>
<accession>A0A5S3PM26</accession>
<dbReference type="RefSeq" id="WP_138661596.1">
    <property type="nucleotide sequence ID" value="NZ_VANS01000001.1"/>
</dbReference>
<dbReference type="InterPro" id="IPR002758">
    <property type="entry name" value="Cation_antiport_E"/>
</dbReference>
<evidence type="ECO:0000256" key="4">
    <source>
        <dbReference type="ARBA" id="ARBA00022692"/>
    </source>
</evidence>
<comment type="subcellular location">
    <subcellularLocation>
        <location evidence="1">Cell membrane</location>
        <topology evidence="1">Multi-pass membrane protein</topology>
    </subcellularLocation>
</comment>
<dbReference type="Pfam" id="PF01899">
    <property type="entry name" value="MNHE"/>
    <property type="match status" value="1"/>
</dbReference>
<proteinExistence type="inferred from homology"/>
<protein>
    <submittedName>
        <fullName evidence="8">Na+/H+ antiporter subunit E</fullName>
    </submittedName>
</protein>
<evidence type="ECO:0000256" key="5">
    <source>
        <dbReference type="ARBA" id="ARBA00022989"/>
    </source>
</evidence>